<accession>A0ABV6RB98</accession>
<comment type="caution">
    <text evidence="1">The sequence shown here is derived from an EMBL/GenBank/DDBJ whole genome shotgun (WGS) entry which is preliminary data.</text>
</comment>
<dbReference type="RefSeq" id="WP_376980203.1">
    <property type="nucleotide sequence ID" value="NZ_JBHLSV010000010.1"/>
</dbReference>
<proteinExistence type="predicted"/>
<reference evidence="1 2" key="1">
    <citation type="submission" date="2024-09" db="EMBL/GenBank/DDBJ databases">
        <authorList>
            <person name="Sun Q."/>
            <person name="Mori K."/>
        </authorList>
    </citation>
    <scope>NUCLEOTIDE SEQUENCE [LARGE SCALE GENOMIC DNA]</scope>
    <source>
        <strain evidence="1 2">CICC 10874</strain>
    </source>
</reference>
<evidence type="ECO:0000313" key="1">
    <source>
        <dbReference type="EMBL" id="MFC0674269.1"/>
    </source>
</evidence>
<gene>
    <name evidence="1" type="ORF">ACFFF6_09925</name>
</gene>
<protein>
    <recommendedName>
        <fullName evidence="3">Integrase</fullName>
    </recommendedName>
</protein>
<sequence length="281" mass="30256">MRIRVLTDPAAPDLVNEDAVALGRDLAVVVDGAGLRPEMRRGCTHPVAWYSRNLARELALRLEREGEERLSMTDALEGAIGAVRALHGGSCDLHAGSPSGTVAAWRLREGTLETLVLCDAAIVIGVPGPDGPGLEAELVTDLRVQGAVDRWTRLLAERPAERLAAPVEEIPLRFQALDAARNVDGGFWCAHHDPAAARHALVRSVPWRSGMVVIAASDGATRAMLELGTHDVERFAEQCAAGRLEELCEEVRDAERSRARRPVRSSSTKIHDDLTVAVATA</sequence>
<dbReference type="Proteomes" id="UP001589793">
    <property type="component" value="Unassembled WGS sequence"/>
</dbReference>
<keyword evidence="2" id="KW-1185">Reference proteome</keyword>
<evidence type="ECO:0008006" key="3">
    <source>
        <dbReference type="Google" id="ProtNLM"/>
    </source>
</evidence>
<dbReference type="SUPFAM" id="SSF81606">
    <property type="entry name" value="PP2C-like"/>
    <property type="match status" value="1"/>
</dbReference>
<evidence type="ECO:0000313" key="2">
    <source>
        <dbReference type="Proteomes" id="UP001589793"/>
    </source>
</evidence>
<name>A0ABV6RB98_9MICO</name>
<dbReference type="EMBL" id="JBHLSV010000010">
    <property type="protein sequence ID" value="MFC0674269.1"/>
    <property type="molecule type" value="Genomic_DNA"/>
</dbReference>
<organism evidence="1 2">
    <name type="scientific">Brachybacterium hainanense</name>
    <dbReference type="NCBI Taxonomy" id="1541174"/>
    <lineage>
        <taxon>Bacteria</taxon>
        <taxon>Bacillati</taxon>
        <taxon>Actinomycetota</taxon>
        <taxon>Actinomycetes</taxon>
        <taxon>Micrococcales</taxon>
        <taxon>Dermabacteraceae</taxon>
        <taxon>Brachybacterium</taxon>
    </lineage>
</organism>
<dbReference type="InterPro" id="IPR036457">
    <property type="entry name" value="PPM-type-like_dom_sf"/>
</dbReference>
<dbReference type="Gene3D" id="3.60.40.10">
    <property type="entry name" value="PPM-type phosphatase domain"/>
    <property type="match status" value="1"/>
</dbReference>